<dbReference type="Pfam" id="PF05971">
    <property type="entry name" value="Methyltransf_10"/>
    <property type="match status" value="1"/>
</dbReference>
<evidence type="ECO:0000256" key="4">
    <source>
        <dbReference type="ARBA" id="ARBA00022679"/>
    </source>
</evidence>
<dbReference type="HAMAP" id="MF_01848">
    <property type="entry name" value="23SrRNA_methyltr_F"/>
    <property type="match status" value="1"/>
</dbReference>
<keyword evidence="5 6" id="KW-0949">S-adenosyl-L-methionine</keyword>
<keyword evidence="1 6" id="KW-0963">Cytoplasm</keyword>
<evidence type="ECO:0000313" key="7">
    <source>
        <dbReference type="EMBL" id="MDY6485701.1"/>
    </source>
</evidence>
<comment type="catalytic activity">
    <reaction evidence="6">
        <text>adenosine(1618) in 23S rRNA + S-adenosyl-L-methionine = N(6)-methyladenosine(1618) in 23S rRNA + S-adenosyl-L-homocysteine + H(+)</text>
        <dbReference type="Rhea" id="RHEA:16497"/>
        <dbReference type="Rhea" id="RHEA-COMP:10229"/>
        <dbReference type="Rhea" id="RHEA-COMP:10231"/>
        <dbReference type="ChEBI" id="CHEBI:15378"/>
        <dbReference type="ChEBI" id="CHEBI:57856"/>
        <dbReference type="ChEBI" id="CHEBI:59789"/>
        <dbReference type="ChEBI" id="CHEBI:74411"/>
        <dbReference type="ChEBI" id="CHEBI:74449"/>
        <dbReference type="EC" id="2.1.1.181"/>
    </reaction>
</comment>
<dbReference type="NCBIfam" id="NF008725">
    <property type="entry name" value="PRK11727.1"/>
    <property type="match status" value="1"/>
</dbReference>
<evidence type="ECO:0000256" key="6">
    <source>
        <dbReference type="HAMAP-Rule" id="MF_01848"/>
    </source>
</evidence>
<evidence type="ECO:0000256" key="2">
    <source>
        <dbReference type="ARBA" id="ARBA00022552"/>
    </source>
</evidence>
<dbReference type="PANTHER" id="PTHR13393">
    <property type="entry name" value="SAM-DEPENDENT METHYLTRANSFERASE"/>
    <property type="match status" value="1"/>
</dbReference>
<dbReference type="GO" id="GO:0052907">
    <property type="term" value="F:23S rRNA (adenine(1618)-N(6))-methyltransferase activity"/>
    <property type="evidence" value="ECO:0007669"/>
    <property type="project" value="UniProtKB-EC"/>
</dbReference>
<dbReference type="EMBL" id="JAXHPL010000001">
    <property type="protein sequence ID" value="MDY6485701.1"/>
    <property type="molecule type" value="Genomic_DNA"/>
</dbReference>
<keyword evidence="10" id="KW-1185">Reference proteome</keyword>
<keyword evidence="2 6" id="KW-0698">rRNA processing</keyword>
<evidence type="ECO:0000256" key="3">
    <source>
        <dbReference type="ARBA" id="ARBA00022603"/>
    </source>
</evidence>
<dbReference type="InterPro" id="IPR010286">
    <property type="entry name" value="METTL16/RlmF"/>
</dbReference>
<keyword evidence="3 6" id="KW-0489">Methyltransferase</keyword>
<organism evidence="7 9">
    <name type="scientific">Acinetobacter faecalis</name>
    <dbReference type="NCBI Taxonomy" id="2665161"/>
    <lineage>
        <taxon>Bacteria</taxon>
        <taxon>Pseudomonadati</taxon>
        <taxon>Pseudomonadota</taxon>
        <taxon>Gammaproteobacteria</taxon>
        <taxon>Moraxellales</taxon>
        <taxon>Moraxellaceae</taxon>
        <taxon>Acinetobacter</taxon>
    </lineage>
</organism>
<evidence type="ECO:0000256" key="1">
    <source>
        <dbReference type="ARBA" id="ARBA00022490"/>
    </source>
</evidence>
<evidence type="ECO:0000313" key="9">
    <source>
        <dbReference type="Proteomes" id="UP001278995"/>
    </source>
</evidence>
<name>A0AB35UT47_9GAMM</name>
<dbReference type="InterPro" id="IPR016909">
    <property type="entry name" value="rRNA_lsu_MeTfrase_F"/>
</dbReference>
<evidence type="ECO:0000256" key="5">
    <source>
        <dbReference type="ARBA" id="ARBA00022691"/>
    </source>
</evidence>
<comment type="function">
    <text evidence="6">Specifically methylates the adenine in position 1618 of 23S rRNA.</text>
</comment>
<dbReference type="Gene3D" id="3.40.50.150">
    <property type="entry name" value="Vaccinia Virus protein VP39"/>
    <property type="match status" value="1"/>
</dbReference>
<dbReference type="Proteomes" id="UP001284094">
    <property type="component" value="Unassembled WGS sequence"/>
</dbReference>
<dbReference type="EC" id="2.1.1.181" evidence="6"/>
<keyword evidence="4 6" id="KW-0808">Transferase</keyword>
<dbReference type="PIRSF" id="PIRSF029038">
    <property type="entry name" value="Mtase_YbiN_prd"/>
    <property type="match status" value="1"/>
</dbReference>
<reference evidence="8 10" key="3">
    <citation type="journal article" date="2024" name="Syst. Appl. Microbiol.">
        <title>Evidence for the occurrence of Acinetobacter faecalis in cattle feces and its emended description.</title>
        <authorList>
            <person name="Kyselkova M."/>
            <person name="Xanthopoulou K."/>
            <person name="Shestivska V."/>
            <person name="Spanelova P."/>
            <person name="Maixnerova M."/>
            <person name="Higgins P.G."/>
            <person name="Nemec A."/>
        </authorList>
    </citation>
    <scope>NUCLEOTIDE SEQUENCE [LARGE SCALE GENOMIC DNA]</scope>
    <source>
        <strain evidence="8 10">ANC 7225</strain>
    </source>
</reference>
<dbReference type="PANTHER" id="PTHR13393:SF0">
    <property type="entry name" value="RNA N6-ADENOSINE-METHYLTRANSFERASE METTL16"/>
    <property type="match status" value="1"/>
</dbReference>
<reference evidence="7 9" key="1">
    <citation type="submission" date="2023-11" db="EMBL/GenBank/DDBJ databases">
        <title>The common occurrence of Acinetobacte faecalis in cattle feces and its emended description.</title>
        <authorList>
            <person name="Kyselkova M."/>
            <person name="Xanthopoulou K."/>
            <person name="Shestivska V."/>
            <person name="Spanelova P."/>
            <person name="Maixnerova M."/>
            <person name="Higgins P.G."/>
            <person name="Nemec A."/>
        </authorList>
    </citation>
    <scope>NUCLEOTIDE SEQUENCE [LARGE SCALE GENOMIC DNA]</scope>
    <source>
        <strain evidence="7 9">ANC 7483</strain>
    </source>
</reference>
<comment type="subcellular location">
    <subcellularLocation>
        <location evidence="6">Cytoplasm</location>
    </subcellularLocation>
</comment>
<accession>A0AB35UT47</accession>
<dbReference type="SUPFAM" id="SSF53335">
    <property type="entry name" value="S-adenosyl-L-methionine-dependent methyltransferases"/>
    <property type="match status" value="1"/>
</dbReference>
<gene>
    <name evidence="6 7" type="primary">rlmF</name>
    <name evidence="8" type="ORF">SKM48_03565</name>
    <name evidence="7" type="ORF">SKM51_00455</name>
</gene>
<dbReference type="GO" id="GO:0070475">
    <property type="term" value="P:rRNA base methylation"/>
    <property type="evidence" value="ECO:0007669"/>
    <property type="project" value="TreeGrafter"/>
</dbReference>
<dbReference type="InterPro" id="IPR029063">
    <property type="entry name" value="SAM-dependent_MTases_sf"/>
</dbReference>
<dbReference type="RefSeq" id="WP_248101729.1">
    <property type="nucleotide sequence ID" value="NZ_JAXHPE010000002.1"/>
</dbReference>
<protein>
    <recommendedName>
        <fullName evidence="6">Ribosomal RNA large subunit methyltransferase F</fullName>
        <ecNumber evidence="6">2.1.1.181</ecNumber>
    </recommendedName>
    <alternativeName>
        <fullName evidence="6">23S rRNA mA1618 methyltransferase</fullName>
    </alternativeName>
    <alternativeName>
        <fullName evidence="6">rRNA adenine N-6-methyltransferase</fullName>
    </alternativeName>
</protein>
<dbReference type="AlphaFoldDB" id="A0AB35UT47"/>
<dbReference type="EMBL" id="JAXHPO010000010">
    <property type="protein sequence ID" value="MDY6549853.1"/>
    <property type="molecule type" value="Genomic_DNA"/>
</dbReference>
<comment type="similarity">
    <text evidence="6">Belongs to the methyltransferase superfamily. METTL16/RlmF family.</text>
</comment>
<comment type="caution">
    <text evidence="7">The sequence shown here is derived from an EMBL/GenBank/DDBJ whole genome shotgun (WGS) entry which is preliminary data.</text>
</comment>
<reference evidence="8" key="2">
    <citation type="submission" date="2023-11" db="EMBL/GenBank/DDBJ databases">
        <authorList>
            <person name="Kyselkova M."/>
            <person name="Xanthopoulou K."/>
            <person name="Shestivska V."/>
            <person name="Spanelova P."/>
            <person name="Maixnerova M."/>
            <person name="Higgins P.G."/>
            <person name="Nemec A."/>
        </authorList>
    </citation>
    <scope>NUCLEOTIDE SEQUENCE</scope>
    <source>
        <strain evidence="8">ANC 7225</strain>
    </source>
</reference>
<dbReference type="CDD" id="cd02440">
    <property type="entry name" value="AdoMet_MTases"/>
    <property type="match status" value="1"/>
</dbReference>
<proteinExistence type="inferred from homology"/>
<dbReference type="Proteomes" id="UP001278995">
    <property type="component" value="Unassembled WGS sequence"/>
</dbReference>
<sequence length="332" mass="37680">MAQAKKSFPQQKSELHARNLHRSRYDFPQLIKSCLELAPFVSPNQYNDLSINFSDPLAVKMLNKALLKHFYDIQYWDIPKDYLCPPIPGRADYIHYLADLLSLNNNGQIPTGHAVHVLDIGVGANCIYPIIGRQCYGWKFVGSDIHSASVKSAQFIVEANPNLKKGIQIRLQKTPSNIFKGVIKPTDRFDLTLCNPPFHASQDEANATATQKLRKLGKTVDRSKVVLNFGGQKNELWCDGGEERFVCQMVQESTQFAEQCLWFSTLVSKKTTLPMLLNTLRKSGAVDVKTIKMAQGQKESRFVAWTFLDSKQQQAWKNARWINVTNFNQSKN</sequence>
<evidence type="ECO:0000313" key="10">
    <source>
        <dbReference type="Proteomes" id="UP001284094"/>
    </source>
</evidence>
<dbReference type="GO" id="GO:0005737">
    <property type="term" value="C:cytoplasm"/>
    <property type="evidence" value="ECO:0007669"/>
    <property type="project" value="UniProtKB-SubCell"/>
</dbReference>
<evidence type="ECO:0000313" key="8">
    <source>
        <dbReference type="EMBL" id="MDY6549853.1"/>
    </source>
</evidence>